<evidence type="ECO:0000313" key="3">
    <source>
        <dbReference type="EMBL" id="MEJ5977437.1"/>
    </source>
</evidence>
<name>A0ABU8RXI0_9SPHN</name>
<dbReference type="RefSeq" id="WP_339587376.1">
    <property type="nucleotide sequence ID" value="NZ_JBBHJZ010000002.1"/>
</dbReference>
<sequence>MKHLAACLALLALTPAALAQDGPSGAPRGGGVRLGSLANPSAAIAAEIAFARLAQEKGQWTAFKATSAEDAVMFTPRMVLAQTWLKDRANPPAGLNWQPHEVWSSCDGSLMVTHGAWQNGAKHGWFTTVWQRQEKGGYKWVLDHGDETREAIEAPDMLSARVAECPERRAGPRPGPGAKPRKPAKPPKAPPVPFDPAHREGRSNDGSLTWSVNVSPDGARSFVARMASDGEVRDVRNERVTGTGAGG</sequence>
<dbReference type="Proteomes" id="UP001361239">
    <property type="component" value="Unassembled WGS sequence"/>
</dbReference>
<evidence type="ECO:0000256" key="1">
    <source>
        <dbReference type="SAM" id="MobiDB-lite"/>
    </source>
</evidence>
<proteinExistence type="predicted"/>
<accession>A0ABU8RXI0</accession>
<evidence type="ECO:0000313" key="4">
    <source>
        <dbReference type="Proteomes" id="UP001361239"/>
    </source>
</evidence>
<reference evidence="3 4" key="1">
    <citation type="submission" date="2024-03" db="EMBL/GenBank/DDBJ databases">
        <authorList>
            <person name="Jo J.-H."/>
        </authorList>
    </citation>
    <scope>NUCLEOTIDE SEQUENCE [LARGE SCALE GENOMIC DNA]</scope>
    <source>
        <strain evidence="3 4">PS1R-30</strain>
    </source>
</reference>
<dbReference type="EMBL" id="JBBHJZ010000002">
    <property type="protein sequence ID" value="MEJ5977437.1"/>
    <property type="molecule type" value="Genomic_DNA"/>
</dbReference>
<dbReference type="Gene3D" id="3.10.450.50">
    <property type="match status" value="1"/>
</dbReference>
<feature type="compositionally biased region" description="Polar residues" evidence="1">
    <location>
        <begin position="204"/>
        <end position="214"/>
    </location>
</feature>
<keyword evidence="4" id="KW-1185">Reference proteome</keyword>
<keyword evidence="2" id="KW-0732">Signal</keyword>
<comment type="caution">
    <text evidence="3">The sequence shown here is derived from an EMBL/GenBank/DDBJ whole genome shotgun (WGS) entry which is preliminary data.</text>
</comment>
<evidence type="ECO:0000256" key="2">
    <source>
        <dbReference type="SAM" id="SignalP"/>
    </source>
</evidence>
<feature type="region of interest" description="Disordered" evidence="1">
    <location>
        <begin position="165"/>
        <end position="247"/>
    </location>
</feature>
<feature type="compositionally biased region" description="Basic and acidic residues" evidence="1">
    <location>
        <begin position="228"/>
        <end position="239"/>
    </location>
</feature>
<protein>
    <recommendedName>
        <fullName evidence="5">DUF4440 domain-containing protein</fullName>
    </recommendedName>
</protein>
<feature type="chain" id="PRO_5046198454" description="DUF4440 domain-containing protein" evidence="2">
    <location>
        <begin position="20"/>
        <end position="247"/>
    </location>
</feature>
<evidence type="ECO:0008006" key="5">
    <source>
        <dbReference type="Google" id="ProtNLM"/>
    </source>
</evidence>
<feature type="signal peptide" evidence="2">
    <location>
        <begin position="1"/>
        <end position="19"/>
    </location>
</feature>
<dbReference type="InterPro" id="IPR032710">
    <property type="entry name" value="NTF2-like_dom_sf"/>
</dbReference>
<dbReference type="SUPFAM" id="SSF54427">
    <property type="entry name" value="NTF2-like"/>
    <property type="match status" value="1"/>
</dbReference>
<gene>
    <name evidence="3" type="ORF">WG901_12375</name>
</gene>
<organism evidence="3 4">
    <name type="scientific">Novosphingobium anseongense</name>
    <dbReference type="NCBI Taxonomy" id="3133436"/>
    <lineage>
        <taxon>Bacteria</taxon>
        <taxon>Pseudomonadati</taxon>
        <taxon>Pseudomonadota</taxon>
        <taxon>Alphaproteobacteria</taxon>
        <taxon>Sphingomonadales</taxon>
        <taxon>Sphingomonadaceae</taxon>
        <taxon>Novosphingobium</taxon>
    </lineage>
</organism>